<dbReference type="GO" id="GO:0009061">
    <property type="term" value="P:anaerobic respiration"/>
    <property type="evidence" value="ECO:0007669"/>
    <property type="project" value="TreeGrafter"/>
</dbReference>
<evidence type="ECO:0000256" key="8">
    <source>
        <dbReference type="ARBA" id="ARBA00022982"/>
    </source>
</evidence>
<dbReference type="GO" id="GO:0022900">
    <property type="term" value="P:electron transport chain"/>
    <property type="evidence" value="ECO:0007669"/>
    <property type="project" value="InterPro"/>
</dbReference>
<evidence type="ECO:0000256" key="7">
    <source>
        <dbReference type="ARBA" id="ARBA00022723"/>
    </source>
</evidence>
<feature type="binding site" description="axial binding residue" evidence="13">
    <location>
        <position position="71"/>
    </location>
    <ligand>
        <name>heme</name>
        <dbReference type="ChEBI" id="CHEBI:30413"/>
        <label>2</label>
    </ligand>
    <ligandPart>
        <name>Fe</name>
        <dbReference type="ChEBI" id="CHEBI:18248"/>
    </ligandPart>
</feature>
<protein>
    <submittedName>
        <fullName evidence="16">Periplasmic cytochrome c nitrite reductase Nrf subunit H</fullName>
    </submittedName>
</protein>
<gene>
    <name evidence="16" type="primary">nrfH</name>
</gene>
<feature type="binding site" evidence="12">
    <location>
        <position position="87"/>
    </location>
    <ligand>
        <name>a menaquinol</name>
        <dbReference type="ChEBI" id="CHEBI:18151"/>
    </ligand>
</feature>
<dbReference type="GO" id="GO:0005886">
    <property type="term" value="C:plasma membrane"/>
    <property type="evidence" value="ECO:0007669"/>
    <property type="project" value="UniProtKB-SubCell"/>
</dbReference>
<dbReference type="InterPro" id="IPR051174">
    <property type="entry name" value="Cytochrome_c-type_ET"/>
</dbReference>
<dbReference type="EMBL" id="HG799233">
    <property type="protein sequence ID" value="CDL72840.1"/>
    <property type="molecule type" value="Genomic_DNA"/>
</dbReference>
<dbReference type="Pfam" id="PF03264">
    <property type="entry name" value="Cytochrom_NNT"/>
    <property type="match status" value="1"/>
</dbReference>
<dbReference type="SUPFAM" id="SSF48695">
    <property type="entry name" value="Multiheme cytochromes"/>
    <property type="match status" value="1"/>
</dbReference>
<feature type="binding site" description="covalent" evidence="12">
    <location>
        <position position="150"/>
    </location>
    <ligand>
        <name>heme</name>
        <dbReference type="ChEBI" id="CHEBI:30413"/>
        <label>4</label>
    </ligand>
</feature>
<evidence type="ECO:0000256" key="2">
    <source>
        <dbReference type="ARBA" id="ARBA00007395"/>
    </source>
</evidence>
<feature type="binding site" description="covalent" evidence="12">
    <location>
        <position position="42"/>
    </location>
    <ligand>
        <name>heme</name>
        <dbReference type="ChEBI" id="CHEBI:30413"/>
        <label>1</label>
    </ligand>
</feature>
<dbReference type="InterPro" id="IPR038266">
    <property type="entry name" value="NapC/NirT_cytc_sf"/>
</dbReference>
<dbReference type="InterPro" id="IPR036280">
    <property type="entry name" value="Multihaem_cyt_sf"/>
</dbReference>
<sequence>MKEKSTLKIIAIIAFIIAVIFFVYMAYISKALSYLSKDPKACINCHVMNTQYATWQHSAHGVAGVTCIECHLPTDSFINKYKSKAIDGWNHTVAFTFNTYKPAIQISEDGARRVQENCISCHASLTSQIVSNADKYHNFDQPYVENGRKCWDCHKGTPHGKVRSITTTPHNLGVKEVK</sequence>
<comment type="similarity">
    <text evidence="2">Belongs to the NapC/NirT/NrfH family.</text>
</comment>
<feature type="binding site" description="covalent" evidence="12">
    <location>
        <position position="45"/>
    </location>
    <ligand>
        <name>heme</name>
        <dbReference type="ChEBI" id="CHEBI:30413"/>
        <label>1</label>
    </ligand>
</feature>
<keyword evidence="9 14" id="KW-1133">Transmembrane helix</keyword>
<name>W1IBL6_9BACT</name>
<evidence type="ECO:0000259" key="15">
    <source>
        <dbReference type="Pfam" id="PF03264"/>
    </source>
</evidence>
<dbReference type="Gene3D" id="1.10.3820.10">
    <property type="entry name" value="Di-heme elbow motif domain"/>
    <property type="match status" value="1"/>
</dbReference>
<dbReference type="PANTHER" id="PTHR30333:SF1">
    <property type="entry name" value="CYTOCHROME C-TYPE PROTEIN NAPC"/>
    <property type="match status" value="1"/>
</dbReference>
<dbReference type="GO" id="GO:0046872">
    <property type="term" value="F:metal ion binding"/>
    <property type="evidence" value="ECO:0007669"/>
    <property type="project" value="UniProtKB-KW"/>
</dbReference>
<organism evidence="16">
    <name type="scientific">uncultured Campylobacterota bacterium</name>
    <dbReference type="NCBI Taxonomy" id="120858"/>
    <lineage>
        <taxon>Bacteria</taxon>
        <taxon>Pseudomonadati</taxon>
        <taxon>Campylobacterota</taxon>
        <taxon>environmental samples</taxon>
    </lineage>
</organism>
<keyword evidence="4" id="KW-1003">Cell membrane</keyword>
<feature type="binding site" description="covalent" evidence="12">
    <location>
        <position position="70"/>
    </location>
    <ligand>
        <name>heme</name>
        <dbReference type="ChEBI" id="CHEBI:30413"/>
        <label>2</label>
    </ligand>
</feature>
<reference evidence="16" key="1">
    <citation type="submission" date="2013-11" db="EMBL/GenBank/DDBJ databases">
        <title>The gill chamber epibiosis of deep-sea shrimp Rimicaris exoculata: an in-depth metagenomic investigation and discovery of Zetaproteobacteria.</title>
        <authorList>
            <person name="Jan C."/>
            <person name="Petersen J.M."/>
            <person name="Werner J."/>
            <person name="Teeling H."/>
            <person name="Huang S."/>
            <person name="Glockner F.O."/>
            <person name="Golyshina O.V."/>
            <person name="Dubilier N."/>
            <person name="Golyshin P.N."/>
            <person name="Jebbar M."/>
            <person name="Cambon-Bonavita M.-A."/>
        </authorList>
    </citation>
    <scope>NUCLEOTIDE SEQUENCE</scope>
</reference>
<dbReference type="PANTHER" id="PTHR30333">
    <property type="entry name" value="CYTOCHROME C-TYPE PROTEIN"/>
    <property type="match status" value="1"/>
</dbReference>
<evidence type="ECO:0000256" key="10">
    <source>
        <dbReference type="ARBA" id="ARBA00023004"/>
    </source>
</evidence>
<dbReference type="GO" id="GO:0009055">
    <property type="term" value="F:electron transfer activity"/>
    <property type="evidence" value="ECO:0007669"/>
    <property type="project" value="TreeGrafter"/>
</dbReference>
<feature type="non-terminal residue" evidence="16">
    <location>
        <position position="1"/>
    </location>
</feature>
<feature type="binding site" description="covalent" evidence="12">
    <location>
        <position position="118"/>
    </location>
    <ligand>
        <name>heme</name>
        <dbReference type="ChEBI" id="CHEBI:30413"/>
        <label>3</label>
    </ligand>
</feature>
<evidence type="ECO:0000256" key="11">
    <source>
        <dbReference type="ARBA" id="ARBA00023136"/>
    </source>
</evidence>
<dbReference type="NCBIfam" id="TIGR03153">
    <property type="entry name" value="cytochr_NrfH"/>
    <property type="match status" value="1"/>
</dbReference>
<evidence type="ECO:0000256" key="12">
    <source>
        <dbReference type="PIRSR" id="PIRSR000013-1"/>
    </source>
</evidence>
<keyword evidence="8" id="KW-0249">Electron transport</keyword>
<accession>W1IBL6</accession>
<dbReference type="GO" id="GO:0020037">
    <property type="term" value="F:heme binding"/>
    <property type="evidence" value="ECO:0007669"/>
    <property type="project" value="InterPro"/>
</dbReference>
<evidence type="ECO:0000313" key="16">
    <source>
        <dbReference type="EMBL" id="CDL72840.1"/>
    </source>
</evidence>
<evidence type="ECO:0000256" key="5">
    <source>
        <dbReference type="ARBA" id="ARBA00022617"/>
    </source>
</evidence>
<evidence type="ECO:0000256" key="13">
    <source>
        <dbReference type="PIRSR" id="PIRSR000013-2"/>
    </source>
</evidence>
<feature type="binding site" description="axial binding residue" evidence="13">
    <location>
        <position position="159"/>
    </location>
    <ligand>
        <name>heme</name>
        <dbReference type="ChEBI" id="CHEBI:30413"/>
        <label>2</label>
    </ligand>
    <ligandPart>
        <name>Fe</name>
        <dbReference type="ChEBI" id="CHEBI:18248"/>
    </ligandPart>
</feature>
<dbReference type="PIRSF" id="PIRSF000013">
    <property type="entry name" value="4_hem_cytochrm_NapC"/>
    <property type="match status" value="1"/>
</dbReference>
<evidence type="ECO:0000256" key="14">
    <source>
        <dbReference type="SAM" id="Phobius"/>
    </source>
</evidence>
<feature type="domain" description="NapC/NirT cytochrome c N-terminal" evidence="15">
    <location>
        <begin position="6"/>
        <end position="160"/>
    </location>
</feature>
<keyword evidence="6 14" id="KW-0812">Transmembrane</keyword>
<evidence type="ECO:0000256" key="1">
    <source>
        <dbReference type="ARBA" id="ARBA00004162"/>
    </source>
</evidence>
<dbReference type="AlphaFoldDB" id="W1IBL6"/>
<keyword evidence="10 13" id="KW-0408">Iron</keyword>
<dbReference type="GO" id="GO:0019333">
    <property type="term" value="P:denitrification pathway"/>
    <property type="evidence" value="ECO:0007669"/>
    <property type="project" value="InterPro"/>
</dbReference>
<dbReference type="InterPro" id="IPR024717">
    <property type="entry name" value="NapC/NirT/NrfH"/>
</dbReference>
<feature type="transmembrane region" description="Helical" evidence="14">
    <location>
        <begin position="7"/>
        <end position="27"/>
    </location>
</feature>
<evidence type="ECO:0000256" key="6">
    <source>
        <dbReference type="ARBA" id="ARBA00022692"/>
    </source>
</evidence>
<proteinExistence type="inferred from homology"/>
<feature type="binding site" evidence="12">
    <location>
        <position position="80"/>
    </location>
    <ligand>
        <name>a menaquinol</name>
        <dbReference type="ChEBI" id="CHEBI:18151"/>
    </ligand>
</feature>
<comment type="cofactor">
    <cofactor evidence="12">
        <name>heme</name>
        <dbReference type="ChEBI" id="CHEBI:30413"/>
    </cofactor>
    <text evidence="12">Binds 4 heme groups per subunit.</text>
</comment>
<keyword evidence="11 14" id="KW-0472">Membrane</keyword>
<keyword evidence="7 13" id="KW-0479">Metal-binding</keyword>
<comment type="subcellular location">
    <subcellularLocation>
        <location evidence="1">Cell membrane</location>
        <topology evidence="1">Single-pass membrane protein</topology>
    </subcellularLocation>
</comment>
<evidence type="ECO:0000256" key="9">
    <source>
        <dbReference type="ARBA" id="ARBA00022989"/>
    </source>
</evidence>
<feature type="binding site" description="axial binding residue" evidence="13">
    <location>
        <position position="154"/>
    </location>
    <ligand>
        <name>heme</name>
        <dbReference type="ChEBI" id="CHEBI:30413"/>
        <label>4</label>
    </ligand>
    <ligandPart>
        <name>Fe</name>
        <dbReference type="ChEBI" id="CHEBI:18248"/>
    </ligandPart>
</feature>
<evidence type="ECO:0000256" key="3">
    <source>
        <dbReference type="ARBA" id="ARBA00022448"/>
    </source>
</evidence>
<feature type="non-terminal residue" evidence="16">
    <location>
        <position position="178"/>
    </location>
</feature>
<feature type="binding site" description="axial binding residue" evidence="13">
    <location>
        <position position="122"/>
    </location>
    <ligand>
        <name>heme</name>
        <dbReference type="ChEBI" id="CHEBI:30413"/>
        <label>3</label>
    </ligand>
    <ligandPart>
        <name>Fe</name>
        <dbReference type="ChEBI" id="CHEBI:18248"/>
    </ligandPart>
</feature>
<feature type="binding site" description="axial binding residue" evidence="13">
    <location>
        <position position="87"/>
    </location>
    <ligand>
        <name>heme</name>
        <dbReference type="ChEBI" id="CHEBI:30413"/>
        <label>1</label>
    </ligand>
    <ligandPart>
        <name>Fe</name>
        <dbReference type="ChEBI" id="CHEBI:18248"/>
    </ligandPart>
</feature>
<feature type="binding site" description="covalent" evidence="12">
    <location>
        <position position="153"/>
    </location>
    <ligand>
        <name>heme</name>
        <dbReference type="ChEBI" id="CHEBI:30413"/>
        <label>4</label>
    </ligand>
</feature>
<dbReference type="InterPro" id="IPR005126">
    <property type="entry name" value="NapC/NirT_cyt_c_N"/>
</dbReference>
<feature type="binding site" description="axial binding residue" evidence="13">
    <location>
        <position position="48"/>
    </location>
    <ligand>
        <name>heme</name>
        <dbReference type="ChEBI" id="CHEBI:30413"/>
        <label>1</label>
    </ligand>
    <ligandPart>
        <name>Fe</name>
        <dbReference type="ChEBI" id="CHEBI:18248"/>
    </ligandPart>
</feature>
<evidence type="ECO:0000256" key="4">
    <source>
        <dbReference type="ARBA" id="ARBA00022475"/>
    </source>
</evidence>
<keyword evidence="5 12" id="KW-0349">Heme</keyword>
<keyword evidence="3" id="KW-0813">Transport</keyword>
<feature type="binding site" evidence="12">
    <location>
        <position position="67"/>
    </location>
    <ligand>
        <name>a menaquinol</name>
        <dbReference type="ChEBI" id="CHEBI:18151"/>
    </ligand>
</feature>
<feature type="binding site" description="covalent" evidence="12">
    <location>
        <position position="121"/>
    </location>
    <ligand>
        <name>heme</name>
        <dbReference type="ChEBI" id="CHEBI:30413"/>
        <label>3</label>
    </ligand>
</feature>
<dbReference type="InterPro" id="IPR017571">
    <property type="entry name" value="NrfH"/>
</dbReference>